<feature type="compositionally biased region" description="Low complexity" evidence="1">
    <location>
        <begin position="102"/>
        <end position="111"/>
    </location>
</feature>
<evidence type="ECO:0000313" key="3">
    <source>
        <dbReference type="Proteomes" id="UP000233551"/>
    </source>
</evidence>
<dbReference type="Proteomes" id="UP000233551">
    <property type="component" value="Unassembled WGS sequence"/>
</dbReference>
<evidence type="ECO:0000313" key="2">
    <source>
        <dbReference type="EMBL" id="PKI63969.1"/>
    </source>
</evidence>
<proteinExistence type="predicted"/>
<accession>A0A2I0K5Z6</accession>
<name>A0A2I0K5Z6_PUNGR</name>
<feature type="compositionally biased region" description="Polar residues" evidence="1">
    <location>
        <begin position="214"/>
        <end position="223"/>
    </location>
</feature>
<feature type="region of interest" description="Disordered" evidence="1">
    <location>
        <begin position="38"/>
        <end position="79"/>
    </location>
</feature>
<organism evidence="2 3">
    <name type="scientific">Punica granatum</name>
    <name type="common">Pomegranate</name>
    <dbReference type="NCBI Taxonomy" id="22663"/>
    <lineage>
        <taxon>Eukaryota</taxon>
        <taxon>Viridiplantae</taxon>
        <taxon>Streptophyta</taxon>
        <taxon>Embryophyta</taxon>
        <taxon>Tracheophyta</taxon>
        <taxon>Spermatophyta</taxon>
        <taxon>Magnoliopsida</taxon>
        <taxon>eudicotyledons</taxon>
        <taxon>Gunneridae</taxon>
        <taxon>Pentapetalae</taxon>
        <taxon>rosids</taxon>
        <taxon>malvids</taxon>
        <taxon>Myrtales</taxon>
        <taxon>Lythraceae</taxon>
        <taxon>Punica</taxon>
    </lineage>
</organism>
<feature type="compositionally biased region" description="Acidic residues" evidence="1">
    <location>
        <begin position="164"/>
        <end position="189"/>
    </location>
</feature>
<protein>
    <submittedName>
        <fullName evidence="2">Uncharacterized protein</fullName>
    </submittedName>
</protein>
<dbReference type="EMBL" id="PGOL01000861">
    <property type="protein sequence ID" value="PKI63969.1"/>
    <property type="molecule type" value="Genomic_DNA"/>
</dbReference>
<feature type="compositionally biased region" description="Basic and acidic residues" evidence="1">
    <location>
        <begin position="190"/>
        <end position="203"/>
    </location>
</feature>
<evidence type="ECO:0000256" key="1">
    <source>
        <dbReference type="SAM" id="MobiDB-lite"/>
    </source>
</evidence>
<feature type="compositionally biased region" description="Polar residues" evidence="1">
    <location>
        <begin position="112"/>
        <end position="123"/>
    </location>
</feature>
<dbReference type="AlphaFoldDB" id="A0A2I0K5Z6"/>
<keyword evidence="3" id="KW-1185">Reference proteome</keyword>
<comment type="caution">
    <text evidence="2">The sequence shown here is derived from an EMBL/GenBank/DDBJ whole genome shotgun (WGS) entry which is preliminary data.</text>
</comment>
<feature type="region of interest" description="Disordered" evidence="1">
    <location>
        <begin position="98"/>
        <end position="223"/>
    </location>
</feature>
<reference evidence="2 3" key="1">
    <citation type="submission" date="2017-11" db="EMBL/GenBank/DDBJ databases">
        <title>De-novo sequencing of pomegranate (Punica granatum L.) genome.</title>
        <authorList>
            <person name="Akparov Z."/>
            <person name="Amiraslanov A."/>
            <person name="Hajiyeva S."/>
            <person name="Abbasov M."/>
            <person name="Kaur K."/>
            <person name="Hamwieh A."/>
            <person name="Solovyev V."/>
            <person name="Salamov A."/>
            <person name="Braich B."/>
            <person name="Kosarev P."/>
            <person name="Mahmoud A."/>
            <person name="Hajiyev E."/>
            <person name="Babayeva S."/>
            <person name="Izzatullayeva V."/>
            <person name="Mammadov A."/>
            <person name="Mammadov A."/>
            <person name="Sharifova S."/>
            <person name="Ojaghi J."/>
            <person name="Eynullazada K."/>
            <person name="Bayramov B."/>
            <person name="Abdulazimova A."/>
            <person name="Shahmuradov I."/>
        </authorList>
    </citation>
    <scope>NUCLEOTIDE SEQUENCE [LARGE SCALE GENOMIC DNA]</scope>
    <source>
        <strain evidence="3">cv. AG2017</strain>
        <tissue evidence="2">Leaf</tissue>
    </source>
</reference>
<gene>
    <name evidence="2" type="ORF">CRG98_015645</name>
</gene>
<sequence length="223" mass="24055">MRKANTAQSPSGMDEVEQLLQAAHDDVLLKLSLNSHVARSASHSLDPDLSRRFQSLKSPPPAPSLSRPKPSPPPPQVDDELKTVLADDLSARFAALRGSLHPSSSSSSSPSVASTNLVPSGSSLACDGRGRDPSCSNPDDEEDEVEKIIQWAKDAARLDPSPPFDEEPRDDDEDEDSDLETSSSDDDDAGDSHDKAKRTENRPRQRGNPKWYALSSSPLAFSS</sequence>
<dbReference type="STRING" id="22663.A0A2I0K5Z6"/>
<feature type="compositionally biased region" description="Pro residues" evidence="1">
    <location>
        <begin position="58"/>
        <end position="76"/>
    </location>
</feature>